<keyword evidence="2" id="KW-1185">Reference proteome</keyword>
<gene>
    <name evidence="1" type="ORF">J2S44_004536</name>
</gene>
<sequence length="60" mass="6411">MVALEVKLASDVSDEDVKHLRWLRDRLGPDLLDAAVITTGPDAYRRADGIAVIPAALLGA</sequence>
<evidence type="ECO:0000313" key="2">
    <source>
        <dbReference type="Proteomes" id="UP001183629"/>
    </source>
</evidence>
<evidence type="ECO:0000313" key="1">
    <source>
        <dbReference type="EMBL" id="MDR7324286.1"/>
    </source>
</evidence>
<dbReference type="Proteomes" id="UP001183629">
    <property type="component" value="Unassembled WGS sequence"/>
</dbReference>
<proteinExistence type="predicted"/>
<dbReference type="EMBL" id="JAVDYC010000001">
    <property type="protein sequence ID" value="MDR7324286.1"/>
    <property type="molecule type" value="Genomic_DNA"/>
</dbReference>
<dbReference type="RefSeq" id="WP_310417439.1">
    <property type="nucleotide sequence ID" value="NZ_JAVDYC010000001.1"/>
</dbReference>
<protein>
    <submittedName>
        <fullName evidence="1">AAA+ superfamily ATPase</fullName>
    </submittedName>
</protein>
<name>A0AAE3ZRE2_9ACTN</name>
<accession>A0AAE3ZRE2</accession>
<organism evidence="1 2">
    <name type="scientific">Catenuloplanes niger</name>
    <dbReference type="NCBI Taxonomy" id="587534"/>
    <lineage>
        <taxon>Bacteria</taxon>
        <taxon>Bacillati</taxon>
        <taxon>Actinomycetota</taxon>
        <taxon>Actinomycetes</taxon>
        <taxon>Micromonosporales</taxon>
        <taxon>Micromonosporaceae</taxon>
        <taxon>Catenuloplanes</taxon>
    </lineage>
</organism>
<comment type="caution">
    <text evidence="1">The sequence shown here is derived from an EMBL/GenBank/DDBJ whole genome shotgun (WGS) entry which is preliminary data.</text>
</comment>
<dbReference type="AlphaFoldDB" id="A0AAE3ZRE2"/>
<reference evidence="1 2" key="1">
    <citation type="submission" date="2023-07" db="EMBL/GenBank/DDBJ databases">
        <title>Sequencing the genomes of 1000 actinobacteria strains.</title>
        <authorList>
            <person name="Klenk H.-P."/>
        </authorList>
    </citation>
    <scope>NUCLEOTIDE SEQUENCE [LARGE SCALE GENOMIC DNA]</scope>
    <source>
        <strain evidence="1 2">DSM 44711</strain>
    </source>
</reference>